<evidence type="ECO:0000313" key="2">
    <source>
        <dbReference type="EMBL" id="CBJ25645.1"/>
    </source>
</evidence>
<dbReference type="EMBL" id="FN649035">
    <property type="protein sequence ID" value="CBJ25645.1"/>
    <property type="molecule type" value="Genomic_DNA"/>
</dbReference>
<dbReference type="InParanoid" id="D7G6V2"/>
<name>D7G6V2_ECTSI</name>
<reference evidence="2 3" key="1">
    <citation type="journal article" date="2010" name="Nature">
        <title>The Ectocarpus genome and the independent evolution of multicellularity in brown algae.</title>
        <authorList>
            <person name="Cock J.M."/>
            <person name="Sterck L."/>
            <person name="Rouze P."/>
            <person name="Scornet D."/>
            <person name="Allen A.E."/>
            <person name="Amoutzias G."/>
            <person name="Anthouard V."/>
            <person name="Artiguenave F."/>
            <person name="Aury J.M."/>
            <person name="Badger J.H."/>
            <person name="Beszteri B."/>
            <person name="Billiau K."/>
            <person name="Bonnet E."/>
            <person name="Bothwell J.H."/>
            <person name="Bowler C."/>
            <person name="Boyen C."/>
            <person name="Brownlee C."/>
            <person name="Carrano C.J."/>
            <person name="Charrier B."/>
            <person name="Cho G.Y."/>
            <person name="Coelho S.M."/>
            <person name="Collen J."/>
            <person name="Corre E."/>
            <person name="Da Silva C."/>
            <person name="Delage L."/>
            <person name="Delaroque N."/>
            <person name="Dittami S.M."/>
            <person name="Doulbeau S."/>
            <person name="Elias M."/>
            <person name="Farnham G."/>
            <person name="Gachon C.M."/>
            <person name="Gschloessl B."/>
            <person name="Heesch S."/>
            <person name="Jabbari K."/>
            <person name="Jubin C."/>
            <person name="Kawai H."/>
            <person name="Kimura K."/>
            <person name="Kloareg B."/>
            <person name="Kupper F.C."/>
            <person name="Lang D."/>
            <person name="Le Bail A."/>
            <person name="Leblanc C."/>
            <person name="Lerouge P."/>
            <person name="Lohr M."/>
            <person name="Lopez P.J."/>
            <person name="Martens C."/>
            <person name="Maumus F."/>
            <person name="Michel G."/>
            <person name="Miranda-Saavedra D."/>
            <person name="Morales J."/>
            <person name="Moreau H."/>
            <person name="Motomura T."/>
            <person name="Nagasato C."/>
            <person name="Napoli C.A."/>
            <person name="Nelson D.R."/>
            <person name="Nyvall-Collen P."/>
            <person name="Peters A.F."/>
            <person name="Pommier C."/>
            <person name="Potin P."/>
            <person name="Poulain J."/>
            <person name="Quesneville H."/>
            <person name="Read B."/>
            <person name="Rensing S.A."/>
            <person name="Ritter A."/>
            <person name="Rousvoal S."/>
            <person name="Samanta M."/>
            <person name="Samson G."/>
            <person name="Schroeder D.C."/>
            <person name="Segurens B."/>
            <person name="Strittmatter M."/>
            <person name="Tonon T."/>
            <person name="Tregear J.W."/>
            <person name="Valentin K."/>
            <person name="von Dassow P."/>
            <person name="Yamagishi T."/>
            <person name="Van de Peer Y."/>
            <person name="Wincker P."/>
        </authorList>
    </citation>
    <scope>NUCLEOTIDE SEQUENCE [LARGE SCALE GENOMIC DNA]</scope>
    <source>
        <strain evidence="3">Ec32 / CCAP1310/4</strain>
    </source>
</reference>
<keyword evidence="3" id="KW-1185">Reference proteome</keyword>
<sequence length="408" mass="45028">MKAHSGWIQARMRRNRAIPGLSKEFAEHRSQARRDLAGNTTGQQSASQAIAEELVGIHAADLQTDKLTRGKAAVRTDLGTVMEVDGIWNSVSNGLLEVNYAVRHGTAVIYRSLEGLHEDMASLRSCIDKAQRENSKCFQQVSSRLQAFEEYVRSHHQQQDGKSLQRSLKKARMCLIEFTGTGGGEPQLLDQAKESCMEILIREPHSDSLRVHFLAGCIAIAASFTKHAQQEPPARAKAYVFDGVFRNVMLSFESFWTDPCAARTRNGICVVEYLLSIVSSVCMLPPEGLLLPQLDDRLVKAFGVLCSSEPSILDRYPEVGGAAVRALLQSKPLDELCRMSKSLGVDIALCDNRADLIQGMLDKRKSIPVDAAMDQVTKTNQRESSSDVDSNSDDDPIQSMKAMKAQMC</sequence>
<feature type="region of interest" description="Disordered" evidence="1">
    <location>
        <begin position="375"/>
        <end position="408"/>
    </location>
</feature>
<accession>D7G6V2</accession>
<protein>
    <submittedName>
        <fullName evidence="2">Uncharacterized protein</fullName>
    </submittedName>
</protein>
<dbReference type="OrthoDB" id="10289395at2759"/>
<dbReference type="AlphaFoldDB" id="D7G6V2"/>
<proteinExistence type="predicted"/>
<dbReference type="EMBL" id="FN649727">
    <property type="protein sequence ID" value="CBJ25645.1"/>
    <property type="molecule type" value="Genomic_DNA"/>
</dbReference>
<dbReference type="Proteomes" id="UP000002630">
    <property type="component" value="Linkage Group LG02"/>
</dbReference>
<evidence type="ECO:0000313" key="3">
    <source>
        <dbReference type="Proteomes" id="UP000002630"/>
    </source>
</evidence>
<evidence type="ECO:0000256" key="1">
    <source>
        <dbReference type="SAM" id="MobiDB-lite"/>
    </source>
</evidence>
<gene>
    <name evidence="2" type="ORF">Esi_0008_0031</name>
</gene>
<organism evidence="2 3">
    <name type="scientific">Ectocarpus siliculosus</name>
    <name type="common">Brown alga</name>
    <name type="synonym">Conferva siliculosa</name>
    <dbReference type="NCBI Taxonomy" id="2880"/>
    <lineage>
        <taxon>Eukaryota</taxon>
        <taxon>Sar</taxon>
        <taxon>Stramenopiles</taxon>
        <taxon>Ochrophyta</taxon>
        <taxon>PX clade</taxon>
        <taxon>Phaeophyceae</taxon>
        <taxon>Ectocarpales</taxon>
        <taxon>Ectocarpaceae</taxon>
        <taxon>Ectocarpus</taxon>
    </lineage>
</organism>